<evidence type="ECO:0000313" key="3">
    <source>
        <dbReference type="Proteomes" id="UP000178249"/>
    </source>
</evidence>
<evidence type="ECO:0000313" key="2">
    <source>
        <dbReference type="EMBL" id="OGG42985.1"/>
    </source>
</evidence>
<feature type="domain" description="Methyltransferase type 11" evidence="1">
    <location>
        <begin position="46"/>
        <end position="101"/>
    </location>
</feature>
<dbReference type="GO" id="GO:0008757">
    <property type="term" value="F:S-adenosylmethionine-dependent methyltransferase activity"/>
    <property type="evidence" value="ECO:0007669"/>
    <property type="project" value="InterPro"/>
</dbReference>
<gene>
    <name evidence="2" type="ORF">A2841_00320</name>
</gene>
<dbReference type="CDD" id="cd02440">
    <property type="entry name" value="AdoMet_MTases"/>
    <property type="match status" value="1"/>
</dbReference>
<evidence type="ECO:0000259" key="1">
    <source>
        <dbReference type="Pfam" id="PF08241"/>
    </source>
</evidence>
<proteinExistence type="predicted"/>
<dbReference type="SUPFAM" id="SSF53335">
    <property type="entry name" value="S-adenosyl-L-methionine-dependent methyltransferases"/>
    <property type="match status" value="1"/>
</dbReference>
<reference evidence="2 3" key="1">
    <citation type="journal article" date="2016" name="Nat. Commun.">
        <title>Thousands of microbial genomes shed light on interconnected biogeochemical processes in an aquifer system.</title>
        <authorList>
            <person name="Anantharaman K."/>
            <person name="Brown C.T."/>
            <person name="Hug L.A."/>
            <person name="Sharon I."/>
            <person name="Castelle C.J."/>
            <person name="Probst A.J."/>
            <person name="Thomas B.C."/>
            <person name="Singh A."/>
            <person name="Wilkins M.J."/>
            <person name="Karaoz U."/>
            <person name="Brodie E.L."/>
            <person name="Williams K.H."/>
            <person name="Hubbard S.S."/>
            <person name="Banfield J.F."/>
        </authorList>
    </citation>
    <scope>NUCLEOTIDE SEQUENCE [LARGE SCALE GENOMIC DNA]</scope>
</reference>
<accession>A0A1F6C1A3</accession>
<name>A0A1F6C1A3_9BACT</name>
<dbReference type="EMBL" id="MFKP01000060">
    <property type="protein sequence ID" value="OGG42985.1"/>
    <property type="molecule type" value="Genomic_DNA"/>
</dbReference>
<dbReference type="InterPro" id="IPR013216">
    <property type="entry name" value="Methyltransf_11"/>
</dbReference>
<sequence length="187" mass="21415">MLYAPTIYAPKGFVKTSFKKEGQSFLDVGCGYRKLPGAVGVDADRNSEADVHHNLESFPWPFAENSFDLILLSHVLEHLPDTARTLREIWRVGKPGASVVIQVPYFRSPDAFADPTHKHFFTIQSETFIVAAGFEKRGFWIGWPHPSSNPFRELFKKFIHARPHFYERILSLIAPAECLTWELQIKK</sequence>
<dbReference type="Proteomes" id="UP000178249">
    <property type="component" value="Unassembled WGS sequence"/>
</dbReference>
<dbReference type="Gene3D" id="3.40.50.150">
    <property type="entry name" value="Vaccinia Virus protein VP39"/>
    <property type="match status" value="1"/>
</dbReference>
<comment type="caution">
    <text evidence="2">The sequence shown here is derived from an EMBL/GenBank/DDBJ whole genome shotgun (WGS) entry which is preliminary data.</text>
</comment>
<dbReference type="InterPro" id="IPR029063">
    <property type="entry name" value="SAM-dependent_MTases_sf"/>
</dbReference>
<protein>
    <recommendedName>
        <fullName evidence="1">Methyltransferase type 11 domain-containing protein</fullName>
    </recommendedName>
</protein>
<dbReference type="Pfam" id="PF08241">
    <property type="entry name" value="Methyltransf_11"/>
    <property type="match status" value="1"/>
</dbReference>
<dbReference type="AlphaFoldDB" id="A0A1F6C1A3"/>
<organism evidence="2 3">
    <name type="scientific">Candidatus Kaiserbacteria bacterium RIFCSPHIGHO2_01_FULL_48_10</name>
    <dbReference type="NCBI Taxonomy" id="1798476"/>
    <lineage>
        <taxon>Bacteria</taxon>
        <taxon>Candidatus Kaiseribacteriota</taxon>
    </lineage>
</organism>